<dbReference type="KEGG" id="caa:Caka_1167"/>
<gene>
    <name evidence="2" type="ordered locus">Caka_1167</name>
</gene>
<accession>D5EIC2</accession>
<dbReference type="AlphaFoldDB" id="D5EIC2"/>
<feature type="region of interest" description="Disordered" evidence="1">
    <location>
        <begin position="1"/>
        <end position="26"/>
    </location>
</feature>
<protein>
    <submittedName>
        <fullName evidence="2">Uncharacterized protein</fullName>
    </submittedName>
</protein>
<dbReference type="eggNOG" id="ENOG5030URT">
    <property type="taxonomic scope" value="Bacteria"/>
</dbReference>
<reference evidence="2 3" key="1">
    <citation type="journal article" date="2010" name="Stand. Genomic Sci.">
        <title>Complete genome sequence of Coraliomargarita akajimensis type strain (04OKA010-24).</title>
        <authorList>
            <person name="Mavromatis K."/>
            <person name="Abt B."/>
            <person name="Brambilla E."/>
            <person name="Lapidus A."/>
            <person name="Copeland A."/>
            <person name="Deshpande S."/>
            <person name="Nolan M."/>
            <person name="Lucas S."/>
            <person name="Tice H."/>
            <person name="Cheng J.F."/>
            <person name="Han C."/>
            <person name="Detter J.C."/>
            <person name="Woyke T."/>
            <person name="Goodwin L."/>
            <person name="Pitluck S."/>
            <person name="Held B."/>
            <person name="Brettin T."/>
            <person name="Tapia R."/>
            <person name="Ivanova N."/>
            <person name="Mikhailova N."/>
            <person name="Pati A."/>
            <person name="Liolios K."/>
            <person name="Chen A."/>
            <person name="Palaniappan K."/>
            <person name="Land M."/>
            <person name="Hauser L."/>
            <person name="Chang Y.J."/>
            <person name="Jeffries C.D."/>
            <person name="Rohde M."/>
            <person name="Goker M."/>
            <person name="Bristow J."/>
            <person name="Eisen J.A."/>
            <person name="Markowitz V."/>
            <person name="Hugenholtz P."/>
            <person name="Klenk H.P."/>
            <person name="Kyrpides N.C."/>
        </authorList>
    </citation>
    <scope>NUCLEOTIDE SEQUENCE [LARGE SCALE GENOMIC DNA]</scope>
    <source>
        <strain evidence="3">DSM 45221 / IAM 15411 / JCM 23193 / KCTC 12865</strain>
    </source>
</reference>
<keyword evidence="3" id="KW-1185">Reference proteome</keyword>
<dbReference type="Proteomes" id="UP000000925">
    <property type="component" value="Chromosome"/>
</dbReference>
<evidence type="ECO:0000313" key="2">
    <source>
        <dbReference type="EMBL" id="ADE54188.1"/>
    </source>
</evidence>
<organism evidence="2 3">
    <name type="scientific">Coraliomargarita akajimensis (strain DSM 45221 / IAM 15411 / JCM 23193 / KCTC 12865 / 04OKA010-24)</name>
    <dbReference type="NCBI Taxonomy" id="583355"/>
    <lineage>
        <taxon>Bacteria</taxon>
        <taxon>Pseudomonadati</taxon>
        <taxon>Verrucomicrobiota</taxon>
        <taxon>Opitutia</taxon>
        <taxon>Puniceicoccales</taxon>
        <taxon>Coraliomargaritaceae</taxon>
        <taxon>Coraliomargarita</taxon>
    </lineage>
</organism>
<evidence type="ECO:0000313" key="3">
    <source>
        <dbReference type="Proteomes" id="UP000000925"/>
    </source>
</evidence>
<proteinExistence type="predicted"/>
<evidence type="ECO:0000256" key="1">
    <source>
        <dbReference type="SAM" id="MobiDB-lite"/>
    </source>
</evidence>
<dbReference type="EMBL" id="CP001998">
    <property type="protein sequence ID" value="ADE54188.1"/>
    <property type="molecule type" value="Genomic_DNA"/>
</dbReference>
<name>D5EIC2_CORAD</name>
<dbReference type="OrthoDB" id="199996at2"/>
<sequence length="93" mass="10465">MKTNPHEQTPDTTTQPHWIRLPRSGERCSHTGLSRSALNELVLKTPLNGFKPPVKSISLKRPGQKRGIRLINFESLIGYLEACELESDEQGDL</sequence>
<dbReference type="HOGENOM" id="CLU_185918_0_0_0"/>